<dbReference type="EMBL" id="CM023476">
    <property type="protein sequence ID" value="KAH7942549.1"/>
    <property type="molecule type" value="Genomic_DNA"/>
</dbReference>
<protein>
    <submittedName>
        <fullName evidence="1">Uncharacterized protein</fullName>
    </submittedName>
</protein>
<comment type="caution">
    <text evidence="1">The sequence shown here is derived from an EMBL/GenBank/DDBJ whole genome shotgun (WGS) entry which is preliminary data.</text>
</comment>
<reference evidence="1" key="1">
    <citation type="submission" date="2020-05" db="EMBL/GenBank/DDBJ databases">
        <title>Large-scale comparative analyses of tick genomes elucidate their genetic diversity and vector capacities.</title>
        <authorList>
            <person name="Jia N."/>
            <person name="Wang J."/>
            <person name="Shi W."/>
            <person name="Du L."/>
            <person name="Sun Y."/>
            <person name="Zhan W."/>
            <person name="Jiang J."/>
            <person name="Wang Q."/>
            <person name="Zhang B."/>
            <person name="Ji P."/>
            <person name="Sakyi L.B."/>
            <person name="Cui X."/>
            <person name="Yuan T."/>
            <person name="Jiang B."/>
            <person name="Yang W."/>
            <person name="Lam T.T.-Y."/>
            <person name="Chang Q."/>
            <person name="Ding S."/>
            <person name="Wang X."/>
            <person name="Zhu J."/>
            <person name="Ruan X."/>
            <person name="Zhao L."/>
            <person name="Wei J."/>
            <person name="Que T."/>
            <person name="Du C."/>
            <person name="Cheng J."/>
            <person name="Dai P."/>
            <person name="Han X."/>
            <person name="Huang E."/>
            <person name="Gao Y."/>
            <person name="Liu J."/>
            <person name="Shao H."/>
            <person name="Ye R."/>
            <person name="Li L."/>
            <person name="Wei W."/>
            <person name="Wang X."/>
            <person name="Wang C."/>
            <person name="Yang T."/>
            <person name="Huo Q."/>
            <person name="Li W."/>
            <person name="Guo W."/>
            <person name="Chen H."/>
            <person name="Zhou L."/>
            <person name="Ni X."/>
            <person name="Tian J."/>
            <person name="Zhou Y."/>
            <person name="Sheng Y."/>
            <person name="Liu T."/>
            <person name="Pan Y."/>
            <person name="Xia L."/>
            <person name="Li J."/>
            <person name="Zhao F."/>
            <person name="Cao W."/>
        </authorList>
    </citation>
    <scope>NUCLEOTIDE SEQUENCE</scope>
    <source>
        <strain evidence="1">Dsil-2018</strain>
    </source>
</reference>
<evidence type="ECO:0000313" key="2">
    <source>
        <dbReference type="Proteomes" id="UP000821865"/>
    </source>
</evidence>
<accession>A0ACB8CIJ4</accession>
<dbReference type="Proteomes" id="UP000821865">
    <property type="component" value="Chromosome 7"/>
</dbReference>
<organism evidence="1 2">
    <name type="scientific">Dermacentor silvarum</name>
    <name type="common">Tick</name>
    <dbReference type="NCBI Taxonomy" id="543639"/>
    <lineage>
        <taxon>Eukaryota</taxon>
        <taxon>Metazoa</taxon>
        <taxon>Ecdysozoa</taxon>
        <taxon>Arthropoda</taxon>
        <taxon>Chelicerata</taxon>
        <taxon>Arachnida</taxon>
        <taxon>Acari</taxon>
        <taxon>Parasitiformes</taxon>
        <taxon>Ixodida</taxon>
        <taxon>Ixodoidea</taxon>
        <taxon>Ixodidae</taxon>
        <taxon>Rhipicephalinae</taxon>
        <taxon>Dermacentor</taxon>
    </lineage>
</organism>
<evidence type="ECO:0000313" key="1">
    <source>
        <dbReference type="EMBL" id="KAH7942549.1"/>
    </source>
</evidence>
<proteinExistence type="predicted"/>
<keyword evidence="2" id="KW-1185">Reference proteome</keyword>
<name>A0ACB8CIJ4_DERSI</name>
<gene>
    <name evidence="1" type="ORF">HPB49_025095</name>
</gene>
<sequence>MKWFNGNMLQAIAEAHSRRVLLLVFVEGDDMASRNMRSTFDDSEVNKLIDVMGCVPIRLRANSSACRQFTLVYPVTAIPSTFFISSRGNLEASIVGFTDPVSLSDRLATLMASSNIKKVDSDMRNASEANVSIDRMVRSNRQSSSARLPVAVSAAEGAGALSLQPPAEGVAKKRSKGGERRSKKKHNRQEANVQTSIVVLAEQSTQINMDDKRSYNSLLQKLAAMEEATLVPPATIATAQVHGDLAGDLASLMGDGREKKDLGMPPEERRANPLSGVEEAATGGASVDIENKEKPASNDDARELAGVAEDAKNGSNEQSRPGSHKNSRKGKDKINATMPPQPPPPPPPPPAAEAVRASEVEHHASVAVSDVPLVGSDDVDSVLCDAAEGPALLIKFAVLAQEFADKVLGSLQYEHSDCKSLEMSAAETTKAFADVRRLAESSQKPKSKKHQQSTKSEASPPTKNVEVHAKGERQRQHADAFKRPCQLESLQGNVGDAPEAITPLQEAALEQVGDKDLLPKKRRASSSARSQKQPRNSDAQQSSSPDQQAKQGSEKRKKHREFPTKDNAGDSKKVAATLKKTTAKAAAVLGSSTREQNTGLSQLAQKIKQFESAASNASQDAKAALVEKKAKRSKSASPSKSPANDTWAKSPENGSPRTYVQMPSPPPILAASLEQDVSVVRTRRGIDTITEEETGVIDSCLTSPQPTPPPPQSPLPLPADAPTQPEVQKTAKETFHKSSAKKPACEVAPTPLPLPHPLSPQQQQTPQATVAQNRNPLQSRKGARRPSSPTKSKEFLTASYSQLDDALVFGPTHPTSDDSVAATTKRAPPSHSRPREQRTMAARSPPYERLVNSDGDDETVDDELAARRTPSAAAFGPEADWMDEMARTASRRTLLYRAGVLEESLNNLCRTLNDMEGPTVSLSIGASTTRLRYNFSEDRCFCPKVQATAAQECRSSVATTPAAPSASSPSKQHVHVTMSDQKEDGVDDEKASAVEALVSTKATHRVSLSGTNVRNRARSRPSSSHLGGNSGGRSPSGDTSQASGGGNARKSASFTPTVVRGCGGTGGADKASITLNLPNGSSVIKSFPASAYLDEVRWFTEELLATVLPSCFPFTMARTNPLREFSHEEYRKTLEQLHLAPSAALLVLPRSAAQGESGAVALLPGGVNGEPAWVAIFRLVFGMFVATPLSLIWKLLNCPTDPATAAAREAFLSSSLGSSTLSRLPPSAVATVATPARSVSSGRLSRRRASSRAENFDIFRTLHES</sequence>